<evidence type="ECO:0000313" key="3">
    <source>
        <dbReference type="EMBL" id="MBD1549554.1"/>
    </source>
</evidence>
<dbReference type="PANTHER" id="PTHR36505:SF1">
    <property type="entry name" value="BLR1072 PROTEIN"/>
    <property type="match status" value="1"/>
</dbReference>
<dbReference type="RefSeq" id="WP_190294245.1">
    <property type="nucleotide sequence ID" value="NZ_JABFCZ010000043.1"/>
</dbReference>
<dbReference type="InterPro" id="IPR027275">
    <property type="entry name" value="PRC-brl_dom"/>
</dbReference>
<dbReference type="EMBL" id="JABFCZ010000043">
    <property type="protein sequence ID" value="MBD1549554.1"/>
    <property type="molecule type" value="Genomic_DNA"/>
</dbReference>
<feature type="chain" id="PRO_5036712892" evidence="1">
    <location>
        <begin position="22"/>
        <end position="287"/>
    </location>
</feature>
<dbReference type="Gene3D" id="2.30.30.240">
    <property type="entry name" value="PRC-barrel domain"/>
    <property type="match status" value="2"/>
</dbReference>
<evidence type="ECO:0000256" key="1">
    <source>
        <dbReference type="SAM" id="SignalP"/>
    </source>
</evidence>
<organism evidence="3 4">
    <name type="scientific">Roseibium aggregatum</name>
    <dbReference type="NCBI Taxonomy" id="187304"/>
    <lineage>
        <taxon>Bacteria</taxon>
        <taxon>Pseudomonadati</taxon>
        <taxon>Pseudomonadota</taxon>
        <taxon>Alphaproteobacteria</taxon>
        <taxon>Hyphomicrobiales</taxon>
        <taxon>Stappiaceae</taxon>
        <taxon>Roseibium</taxon>
    </lineage>
</organism>
<dbReference type="SUPFAM" id="SSF50346">
    <property type="entry name" value="PRC-barrel domain"/>
    <property type="match status" value="2"/>
</dbReference>
<keyword evidence="1" id="KW-0732">Signal</keyword>
<evidence type="ECO:0000313" key="4">
    <source>
        <dbReference type="Proteomes" id="UP000598467"/>
    </source>
</evidence>
<gene>
    <name evidence="3" type="ORF">HK439_25135</name>
</gene>
<reference evidence="3" key="1">
    <citation type="submission" date="2020-05" db="EMBL/GenBank/DDBJ databases">
        <title>Identification of trans-AT polyketide cluster in two marine bacteria, producers of a novel glutaramide-containing polyketide sesbanimide D and analogs.</title>
        <authorList>
            <person name="Kacar D."/>
            <person name="Rodriguez P."/>
            <person name="Canedo L."/>
            <person name="Gonzalez E."/>
            <person name="Galan B."/>
            <person name="De La Calle F."/>
            <person name="Garcia J.L."/>
        </authorList>
    </citation>
    <scope>NUCLEOTIDE SEQUENCE</scope>
    <source>
        <strain evidence="3">PHM038</strain>
    </source>
</reference>
<dbReference type="Pfam" id="PF05239">
    <property type="entry name" value="PRC"/>
    <property type="match status" value="2"/>
</dbReference>
<dbReference type="InterPro" id="IPR011033">
    <property type="entry name" value="PRC_barrel-like_sf"/>
</dbReference>
<sequence length="287" mass="30666">MIRTLLTTTALVAALTTGAFAAETMTKSESQMGKDEAGVSVFTETPSAKPMESINGYFAADHSQVLATTLIGKMLYNGTGENAETIGDVNDIVLSPNGEAEAVVVGVGGFLGIGEKDVAVDFDRVSWTERDGTRWLTTNATKEELKNAPAFDRSMFEVEDNTAKLDINTVTDDIKEMAAESKKTDEGQAMTQAKVANADDLIGAPVFGVQDEELGEVSDVIVSDNGMIKSYIIDVGGFLGIGEKPVALDAEKLDIRKNADGELRIYTDFTSKQLEAMPEYSGQADHS</sequence>
<name>A0A926P1I4_9HYPH</name>
<dbReference type="AlphaFoldDB" id="A0A926P1I4"/>
<dbReference type="Proteomes" id="UP000598467">
    <property type="component" value="Unassembled WGS sequence"/>
</dbReference>
<comment type="caution">
    <text evidence="3">The sequence shown here is derived from an EMBL/GenBank/DDBJ whole genome shotgun (WGS) entry which is preliminary data.</text>
</comment>
<proteinExistence type="predicted"/>
<dbReference type="PANTHER" id="PTHR36505">
    <property type="entry name" value="BLR1072 PROTEIN"/>
    <property type="match status" value="1"/>
</dbReference>
<protein>
    <submittedName>
        <fullName evidence="3">PRC-barrel domain-containing protein</fullName>
    </submittedName>
</protein>
<evidence type="ECO:0000259" key="2">
    <source>
        <dbReference type="Pfam" id="PF05239"/>
    </source>
</evidence>
<accession>A0A926P1I4</accession>
<feature type="domain" description="PRC-barrel" evidence="2">
    <location>
        <begin position="65"/>
        <end position="144"/>
    </location>
</feature>
<feature type="signal peptide" evidence="1">
    <location>
        <begin position="1"/>
        <end position="21"/>
    </location>
</feature>
<feature type="domain" description="PRC-barrel" evidence="2">
    <location>
        <begin position="198"/>
        <end position="260"/>
    </location>
</feature>